<reference evidence="3 4" key="1">
    <citation type="journal article" date="2018" name="Nat. Biotechnol.">
        <title>A standardized bacterial taxonomy based on genome phylogeny substantially revises the tree of life.</title>
        <authorList>
            <person name="Parks D.H."/>
            <person name="Chuvochina M."/>
            <person name="Waite D.W."/>
            <person name="Rinke C."/>
            <person name="Skarshewski A."/>
            <person name="Chaumeil P.A."/>
            <person name="Hugenholtz P."/>
        </authorList>
    </citation>
    <scope>NUCLEOTIDE SEQUENCE [LARGE SCALE GENOMIC DNA]</scope>
    <source>
        <strain evidence="3">UBA10948</strain>
    </source>
</reference>
<dbReference type="Proteomes" id="UP000263273">
    <property type="component" value="Unassembled WGS sequence"/>
</dbReference>
<organism evidence="3 4">
    <name type="scientific">Syntrophomonas wolfei</name>
    <dbReference type="NCBI Taxonomy" id="863"/>
    <lineage>
        <taxon>Bacteria</taxon>
        <taxon>Bacillati</taxon>
        <taxon>Bacillota</taxon>
        <taxon>Clostridia</taxon>
        <taxon>Eubacteriales</taxon>
        <taxon>Syntrophomonadaceae</taxon>
        <taxon>Syntrophomonas</taxon>
    </lineage>
</organism>
<gene>
    <name evidence="3" type="ORF">DDZ44_08840</name>
</gene>
<dbReference type="STRING" id="378794.GCA_001570625_02038"/>
<sequence>MKFEQLDMDLLQAVADIKGIPSGAVNIRRNGEAVFRHSSPNIIIATNPENKGLIVEVKAGTKGETVHVPVILTDSGFHDRVYNTFKIAEDAEVTIIAGCGIHNDSHSDSSHNGIHEIIVGPRAHVKYLEKHYGEGSGEGKRILNPTTVVRVENGGSIEMEMLQIKGVDDTIRTTTAYVQEKGNLKVVERLLTHGRQKAESDIRVEIEGQGAAAQILSRSVAQDDSYQLFKAALVGKNECTGHVECDAILMDKARIKSIPQLEAEDANAVLTHEAAIGKIAGEQLIKLMSLGLSEQEAIDTILEGFLR</sequence>
<dbReference type="PANTHER" id="PTHR30508">
    <property type="entry name" value="FES CLUSTER ASSEMBLY PROTEIN SUF"/>
    <property type="match status" value="1"/>
</dbReference>
<comment type="caution">
    <text evidence="3">The sequence shown here is derived from an EMBL/GenBank/DDBJ whole genome shotgun (WGS) entry which is preliminary data.</text>
</comment>
<name>A0A354Z0N6_9FIRM</name>
<comment type="similarity">
    <text evidence="1">Belongs to the iron-sulfur cluster assembly SufBD family.</text>
</comment>
<dbReference type="InterPro" id="IPR000825">
    <property type="entry name" value="SUF_FeS_clus_asmbl_SufBD_core"/>
</dbReference>
<dbReference type="InterPro" id="IPR037284">
    <property type="entry name" value="SUF_FeS_clus_asmbl_SufBD_sf"/>
</dbReference>
<dbReference type="SUPFAM" id="SSF101960">
    <property type="entry name" value="Stabilizer of iron transporter SufD"/>
    <property type="match status" value="1"/>
</dbReference>
<accession>A0A354Z0N6</accession>
<evidence type="ECO:0000313" key="4">
    <source>
        <dbReference type="Proteomes" id="UP000263273"/>
    </source>
</evidence>
<evidence type="ECO:0000259" key="2">
    <source>
        <dbReference type="Pfam" id="PF01458"/>
    </source>
</evidence>
<feature type="domain" description="SUF system FeS cluster assembly SufBD core" evidence="2">
    <location>
        <begin position="86"/>
        <end position="305"/>
    </location>
</feature>
<evidence type="ECO:0000256" key="1">
    <source>
        <dbReference type="ARBA" id="ARBA00043967"/>
    </source>
</evidence>
<dbReference type="AlphaFoldDB" id="A0A354Z0N6"/>
<evidence type="ECO:0000313" key="3">
    <source>
        <dbReference type="EMBL" id="HBK54027.1"/>
    </source>
</evidence>
<dbReference type="InterPro" id="IPR055346">
    <property type="entry name" value="Fe-S_cluster_assembly_SufBD"/>
</dbReference>
<dbReference type="PANTHER" id="PTHR30508:SF1">
    <property type="entry name" value="UPF0051 PROTEIN ABCI8, CHLOROPLASTIC-RELATED"/>
    <property type="match status" value="1"/>
</dbReference>
<dbReference type="EMBL" id="DNZF01000193">
    <property type="protein sequence ID" value="HBK54027.1"/>
    <property type="molecule type" value="Genomic_DNA"/>
</dbReference>
<dbReference type="Pfam" id="PF01458">
    <property type="entry name" value="SUFBD_core"/>
    <property type="match status" value="1"/>
</dbReference>
<dbReference type="GO" id="GO:0016226">
    <property type="term" value="P:iron-sulfur cluster assembly"/>
    <property type="evidence" value="ECO:0007669"/>
    <property type="project" value="InterPro"/>
</dbReference>
<proteinExistence type="inferred from homology"/>
<protein>
    <submittedName>
        <fullName evidence="3">ABC transporter permease</fullName>
    </submittedName>
</protein>
<dbReference type="RefSeq" id="WP_276619981.1">
    <property type="nucleotide sequence ID" value="NZ_DHSN01000046.1"/>
</dbReference>